<dbReference type="EC" id="3.4.21.102" evidence="7"/>
<dbReference type="InterPro" id="IPR041489">
    <property type="entry name" value="PDZ_6"/>
</dbReference>
<dbReference type="CDD" id="cd06782">
    <property type="entry name" value="cpPDZ_CPP-like"/>
    <property type="match status" value="1"/>
</dbReference>
<keyword evidence="8" id="KW-1185">Reference proteome</keyword>
<dbReference type="InterPro" id="IPR004447">
    <property type="entry name" value="Peptidase_S41A"/>
</dbReference>
<evidence type="ECO:0000256" key="2">
    <source>
        <dbReference type="ARBA" id="ARBA00022670"/>
    </source>
</evidence>
<dbReference type="AlphaFoldDB" id="A0A5B9PHR3"/>
<protein>
    <submittedName>
        <fullName evidence="7">Carboxy-terminal processing protease CtpB</fullName>
        <ecNumber evidence="7">3.4.21.102</ecNumber>
    </submittedName>
</protein>
<evidence type="ECO:0000313" key="7">
    <source>
        <dbReference type="EMBL" id="QEG22183.1"/>
    </source>
</evidence>
<dbReference type="SUPFAM" id="SSF50156">
    <property type="entry name" value="PDZ domain-like"/>
    <property type="match status" value="1"/>
</dbReference>
<feature type="domain" description="PDZ" evidence="6">
    <location>
        <begin position="115"/>
        <end position="173"/>
    </location>
</feature>
<dbReference type="InterPro" id="IPR001478">
    <property type="entry name" value="PDZ"/>
</dbReference>
<dbReference type="InterPro" id="IPR005151">
    <property type="entry name" value="Tail-specific_protease"/>
</dbReference>
<dbReference type="STRING" id="980251.GCA_001642875_03531"/>
<evidence type="ECO:0000256" key="4">
    <source>
        <dbReference type="ARBA" id="ARBA00022825"/>
    </source>
</evidence>
<dbReference type="NCBIfam" id="TIGR00225">
    <property type="entry name" value="prc"/>
    <property type="match status" value="1"/>
</dbReference>
<dbReference type="KEGG" id="mff:MFFC18_20440"/>
<dbReference type="GO" id="GO:0030288">
    <property type="term" value="C:outer membrane-bounded periplasmic space"/>
    <property type="evidence" value="ECO:0007669"/>
    <property type="project" value="TreeGrafter"/>
</dbReference>
<organism evidence="7 8">
    <name type="scientific">Mariniblastus fucicola</name>
    <dbReference type="NCBI Taxonomy" id="980251"/>
    <lineage>
        <taxon>Bacteria</taxon>
        <taxon>Pseudomonadati</taxon>
        <taxon>Planctomycetota</taxon>
        <taxon>Planctomycetia</taxon>
        <taxon>Pirellulales</taxon>
        <taxon>Pirellulaceae</taxon>
        <taxon>Mariniblastus</taxon>
    </lineage>
</organism>
<dbReference type="SMART" id="SM00228">
    <property type="entry name" value="PDZ"/>
    <property type="match status" value="1"/>
</dbReference>
<evidence type="ECO:0000256" key="5">
    <source>
        <dbReference type="RuleBase" id="RU004404"/>
    </source>
</evidence>
<dbReference type="CDD" id="cd07560">
    <property type="entry name" value="Peptidase_S41_CPP"/>
    <property type="match status" value="1"/>
</dbReference>
<dbReference type="EMBL" id="CP042912">
    <property type="protein sequence ID" value="QEG22183.1"/>
    <property type="molecule type" value="Genomic_DNA"/>
</dbReference>
<evidence type="ECO:0000313" key="8">
    <source>
        <dbReference type="Proteomes" id="UP000322214"/>
    </source>
</evidence>
<keyword evidence="2 5" id="KW-0645">Protease</keyword>
<gene>
    <name evidence="7" type="primary">ctpB</name>
    <name evidence="7" type="ORF">MFFC18_20440</name>
</gene>
<dbReference type="SUPFAM" id="SSF52096">
    <property type="entry name" value="ClpP/crotonase"/>
    <property type="match status" value="1"/>
</dbReference>
<dbReference type="PANTHER" id="PTHR32060">
    <property type="entry name" value="TAIL-SPECIFIC PROTEASE"/>
    <property type="match status" value="1"/>
</dbReference>
<dbReference type="Gene3D" id="3.30.750.44">
    <property type="match status" value="1"/>
</dbReference>
<proteinExistence type="inferred from homology"/>
<dbReference type="GO" id="GO:0007165">
    <property type="term" value="P:signal transduction"/>
    <property type="evidence" value="ECO:0007669"/>
    <property type="project" value="TreeGrafter"/>
</dbReference>
<dbReference type="InterPro" id="IPR029045">
    <property type="entry name" value="ClpP/crotonase-like_dom_sf"/>
</dbReference>
<accession>A0A5B9PHR3</accession>
<keyword evidence="3 5" id="KW-0378">Hydrolase</keyword>
<comment type="similarity">
    <text evidence="1 5">Belongs to the peptidase S41A family.</text>
</comment>
<keyword evidence="4 5" id="KW-0720">Serine protease</keyword>
<sequence length="493" mass="54778">MLAWQFVCFWTTIHLSIPLFSSIDLPAMPLRNLLIIAITIAVALVCYRTAAKNRYANLFAEAMDVVDAKSLTVVPREQLFDAAMNGMFGKLDRYSRYISGEMFRDFDEAISQKFGGLGIYVERHVQDNSLVILAAIPGGPASQSGLRSGDRIVEIDGEPTLDLDRKQGVELLRGDVGEVAKLRIQREGEFLDVDVARRVIAVESVVGDSRDDQGNWVFRLESNPRIGYMRLRQFGERTAEEVETALEQINGKVDSVIIDLRHNSGGLLTSAISICDMFLEPGKEIVSTQGRNRMRQSEHASSEKLSIDQNVPVVILINRYSASASEIVAGCLQDHGRATLIGEQSWGKGTVQNIIPVRPNVSVMKLTTASYWRPSGKPIDRSTSGAEESGIWGVRPEPAFAVPMEESDVWRNFQKRNLRDIETLIPPEQQNDLLPILLERPLLVVEPRDAGSEDPVTPVEDVEEKASSLLEWSDEVLDRAIDFLEPVAHRAAA</sequence>
<dbReference type="PROSITE" id="PS50106">
    <property type="entry name" value="PDZ"/>
    <property type="match status" value="1"/>
</dbReference>
<dbReference type="Proteomes" id="UP000322214">
    <property type="component" value="Chromosome"/>
</dbReference>
<name>A0A5B9PHR3_9BACT</name>
<dbReference type="InterPro" id="IPR036034">
    <property type="entry name" value="PDZ_sf"/>
</dbReference>
<dbReference type="Pfam" id="PF17820">
    <property type="entry name" value="PDZ_6"/>
    <property type="match status" value="1"/>
</dbReference>
<dbReference type="SMART" id="SM00245">
    <property type="entry name" value="TSPc"/>
    <property type="match status" value="1"/>
</dbReference>
<dbReference type="Gene3D" id="2.30.42.10">
    <property type="match status" value="1"/>
</dbReference>
<dbReference type="GO" id="GO:0004252">
    <property type="term" value="F:serine-type endopeptidase activity"/>
    <property type="evidence" value="ECO:0007669"/>
    <property type="project" value="UniProtKB-EC"/>
</dbReference>
<dbReference type="Gene3D" id="3.90.226.10">
    <property type="entry name" value="2-enoyl-CoA Hydratase, Chain A, domain 1"/>
    <property type="match status" value="1"/>
</dbReference>
<dbReference type="Pfam" id="PF03572">
    <property type="entry name" value="Peptidase_S41"/>
    <property type="match status" value="1"/>
</dbReference>
<evidence type="ECO:0000259" key="6">
    <source>
        <dbReference type="PROSITE" id="PS50106"/>
    </source>
</evidence>
<reference evidence="7 8" key="1">
    <citation type="submission" date="2019-08" db="EMBL/GenBank/DDBJ databases">
        <title>Deep-cultivation of Planctomycetes and their phenomic and genomic characterization uncovers novel biology.</title>
        <authorList>
            <person name="Wiegand S."/>
            <person name="Jogler M."/>
            <person name="Boedeker C."/>
            <person name="Pinto D."/>
            <person name="Vollmers J."/>
            <person name="Rivas-Marin E."/>
            <person name="Kohn T."/>
            <person name="Peeters S.H."/>
            <person name="Heuer A."/>
            <person name="Rast P."/>
            <person name="Oberbeckmann S."/>
            <person name="Bunk B."/>
            <person name="Jeske O."/>
            <person name="Meyerdierks A."/>
            <person name="Storesund J.E."/>
            <person name="Kallscheuer N."/>
            <person name="Luecker S."/>
            <person name="Lage O.M."/>
            <person name="Pohl T."/>
            <person name="Merkel B.J."/>
            <person name="Hornburger P."/>
            <person name="Mueller R.-W."/>
            <person name="Bruemmer F."/>
            <person name="Labrenz M."/>
            <person name="Spormann A.M."/>
            <person name="Op den Camp H."/>
            <person name="Overmann J."/>
            <person name="Amann R."/>
            <person name="Jetten M.S.M."/>
            <person name="Mascher T."/>
            <person name="Medema M.H."/>
            <person name="Devos D.P."/>
            <person name="Kaster A.-K."/>
            <person name="Ovreas L."/>
            <person name="Rohde M."/>
            <person name="Galperin M.Y."/>
            <person name="Jogler C."/>
        </authorList>
    </citation>
    <scope>NUCLEOTIDE SEQUENCE [LARGE SCALE GENOMIC DNA]</scope>
    <source>
        <strain evidence="7 8">FC18</strain>
    </source>
</reference>
<evidence type="ECO:0000256" key="1">
    <source>
        <dbReference type="ARBA" id="ARBA00009179"/>
    </source>
</evidence>
<evidence type="ECO:0000256" key="3">
    <source>
        <dbReference type="ARBA" id="ARBA00022801"/>
    </source>
</evidence>
<dbReference type="GO" id="GO:0006508">
    <property type="term" value="P:proteolysis"/>
    <property type="evidence" value="ECO:0007669"/>
    <property type="project" value="UniProtKB-KW"/>
</dbReference>
<dbReference type="PANTHER" id="PTHR32060:SF30">
    <property type="entry name" value="CARBOXY-TERMINAL PROCESSING PROTEASE CTPA"/>
    <property type="match status" value="1"/>
</dbReference>